<keyword evidence="4" id="KW-0408">Iron</keyword>
<dbReference type="SUPFAM" id="SSF143975">
    <property type="entry name" value="IlvD/EDD N-terminal domain-like"/>
    <property type="match status" value="1"/>
</dbReference>
<dbReference type="PANTHER" id="PTHR43661">
    <property type="entry name" value="D-XYLONATE DEHYDRATASE"/>
    <property type="match status" value="1"/>
</dbReference>
<dbReference type="GO" id="GO:0051537">
    <property type="term" value="F:2 iron, 2 sulfur cluster binding"/>
    <property type="evidence" value="ECO:0007669"/>
    <property type="project" value="UniProtKB-KW"/>
</dbReference>
<evidence type="ECO:0000256" key="1">
    <source>
        <dbReference type="ARBA" id="ARBA00006486"/>
    </source>
</evidence>
<dbReference type="GO" id="GO:0016836">
    <property type="term" value="F:hydro-lyase activity"/>
    <property type="evidence" value="ECO:0007669"/>
    <property type="project" value="TreeGrafter"/>
</dbReference>
<evidence type="ECO:0000256" key="5">
    <source>
        <dbReference type="ARBA" id="ARBA00023014"/>
    </source>
</evidence>
<dbReference type="GO" id="GO:0005829">
    <property type="term" value="C:cytosol"/>
    <property type="evidence" value="ECO:0007669"/>
    <property type="project" value="TreeGrafter"/>
</dbReference>
<feature type="domain" description="Dihydroxy-acid/6-phosphogluconate dehydratase N-terminal" evidence="8">
    <location>
        <begin position="29"/>
        <end position="336"/>
    </location>
</feature>
<dbReference type="OrthoDB" id="2056835at2"/>
<keyword evidence="6" id="KW-0456">Lyase</keyword>
<dbReference type="RefSeq" id="WP_100305353.1">
    <property type="nucleotide sequence ID" value="NZ_PGET01000001.1"/>
</dbReference>
<keyword evidence="3" id="KW-0479">Metal-binding</keyword>
<dbReference type="InterPro" id="IPR037237">
    <property type="entry name" value="IlvD/EDD_N"/>
</dbReference>
<evidence type="ECO:0000313" key="11">
    <source>
        <dbReference type="Proteomes" id="UP000231092"/>
    </source>
</evidence>
<dbReference type="FunFam" id="3.50.30.80:FF:000001">
    <property type="entry name" value="Dihydroxy-acid dehydratase"/>
    <property type="match status" value="1"/>
</dbReference>
<evidence type="ECO:0000259" key="9">
    <source>
        <dbReference type="Pfam" id="PF24877"/>
    </source>
</evidence>
<dbReference type="AlphaFoldDB" id="A0A2M8Z624"/>
<gene>
    <name evidence="10" type="ORF">H171_2426</name>
</gene>
<evidence type="ECO:0000313" key="10">
    <source>
        <dbReference type="EMBL" id="PJJ28904.1"/>
    </source>
</evidence>
<keyword evidence="7" id="KW-0100">Branched-chain amino acid biosynthesis</keyword>
<dbReference type="Pfam" id="PF24877">
    <property type="entry name" value="ILV_EDD_C"/>
    <property type="match status" value="1"/>
</dbReference>
<keyword evidence="5" id="KW-0411">Iron-sulfur</keyword>
<name>A0A2M8Z624_9FIRM</name>
<dbReference type="Gene3D" id="3.50.30.80">
    <property type="entry name" value="IlvD/EDD C-terminal domain-like"/>
    <property type="match status" value="1"/>
</dbReference>
<reference evidence="10 11" key="1">
    <citation type="submission" date="2017-11" db="EMBL/GenBank/DDBJ databases">
        <title>Understudied soil microbes with underappreciated capabilities: Untangling the Clostridium saccharolyticum group.</title>
        <authorList>
            <person name="Leschine S."/>
        </authorList>
    </citation>
    <scope>NUCLEOTIDE SEQUENCE [LARGE SCALE GENOMIC DNA]</scope>
    <source>
        <strain evidence="10 11">18A</strain>
    </source>
</reference>
<dbReference type="Proteomes" id="UP000231092">
    <property type="component" value="Unassembled WGS sequence"/>
</dbReference>
<dbReference type="InterPro" id="IPR000581">
    <property type="entry name" value="ILV_EDD_N"/>
</dbReference>
<evidence type="ECO:0000256" key="3">
    <source>
        <dbReference type="ARBA" id="ARBA00022723"/>
    </source>
</evidence>
<keyword evidence="2" id="KW-0001">2Fe-2S</keyword>
<dbReference type="InterPro" id="IPR056740">
    <property type="entry name" value="ILV_EDD_C"/>
</dbReference>
<organism evidence="10 11">
    <name type="scientific">[Clostridium] celerecrescens 18A</name>
    <dbReference type="NCBI Taxonomy" id="1286362"/>
    <lineage>
        <taxon>Bacteria</taxon>
        <taxon>Bacillati</taxon>
        <taxon>Bacillota</taxon>
        <taxon>Clostridia</taxon>
        <taxon>Lachnospirales</taxon>
        <taxon>Lachnospiraceae</taxon>
        <taxon>Lacrimispora</taxon>
    </lineage>
</organism>
<dbReference type="GO" id="GO:0009082">
    <property type="term" value="P:branched-chain amino acid biosynthetic process"/>
    <property type="evidence" value="ECO:0007669"/>
    <property type="project" value="UniProtKB-KW"/>
</dbReference>
<evidence type="ECO:0000256" key="4">
    <source>
        <dbReference type="ARBA" id="ARBA00023004"/>
    </source>
</evidence>
<dbReference type="SUPFAM" id="SSF52016">
    <property type="entry name" value="LeuD/IlvD-like"/>
    <property type="match status" value="1"/>
</dbReference>
<comment type="caution">
    <text evidence="10">The sequence shown here is derived from an EMBL/GenBank/DDBJ whole genome shotgun (WGS) entry which is preliminary data.</text>
</comment>
<dbReference type="PANTHER" id="PTHR43661:SF3">
    <property type="entry name" value="D-XYLONATE DEHYDRATASE YAGF-RELATED"/>
    <property type="match status" value="1"/>
</dbReference>
<proteinExistence type="inferred from homology"/>
<dbReference type="InterPro" id="IPR020558">
    <property type="entry name" value="DiOHA_6PGluconate_deHydtase_CS"/>
</dbReference>
<comment type="similarity">
    <text evidence="1">Belongs to the IlvD/Edd family.</text>
</comment>
<protein>
    <submittedName>
        <fullName evidence="10">Dihydroxy-acid dehydratase</fullName>
    </submittedName>
</protein>
<dbReference type="Pfam" id="PF00920">
    <property type="entry name" value="ILVD_EDD_N"/>
    <property type="match status" value="1"/>
</dbReference>
<evidence type="ECO:0000256" key="6">
    <source>
        <dbReference type="ARBA" id="ARBA00023239"/>
    </source>
</evidence>
<keyword evidence="7" id="KW-0028">Amino-acid biosynthesis</keyword>
<dbReference type="EMBL" id="PGET01000001">
    <property type="protein sequence ID" value="PJJ28904.1"/>
    <property type="molecule type" value="Genomic_DNA"/>
</dbReference>
<evidence type="ECO:0000259" key="8">
    <source>
        <dbReference type="Pfam" id="PF00920"/>
    </source>
</evidence>
<feature type="domain" description="Dihydroxy-acid/6-phosphogluconate dehydratase C-terminal" evidence="9">
    <location>
        <begin position="356"/>
        <end position="546"/>
    </location>
</feature>
<dbReference type="GO" id="GO:0046872">
    <property type="term" value="F:metal ion binding"/>
    <property type="evidence" value="ECO:0007669"/>
    <property type="project" value="UniProtKB-KW"/>
</dbReference>
<sequence length="552" mass="59867">MIRQWNEESMDHRNTLLYAMGISPEDAARPIIGLVNSWNEMNPGHFPFKDVIAEMKEEIYKAGGLALELPITGVCDGICSNTPGDRYTLPARDLVSSEVETVAELNMLEGMIIMATCDKVVPGMIMGALRVDIPTVMLTGGYMAAGHYKGKMLTLTHTKQAYAAYIAGDMSEEDYKGIVRNACPTPGACPFMGTANTMCAMAEVLGLSPHGNASVRSQTPRWHEMAREAAEKVMEAVKEERRPSDFIEQKSFENVVRYMMATGGSTNSLLHIPALARQVKCDIVPETFDRISREVPVISTIYPNHPTDTMEEFDAAGGLGAVVKELAKAGKIDTAAGGMFGTIGDKAELAENKDMDVIHSVENPIHEQGGLAVLHGNIGTDSAIVKFSAVDPAAWKFSGPAKCYDSQDDAWNAILRDEIVAGDVVIIRYEGPKGSPGMPHMETFMAAVLGKGLGSRLALVSDGRFSGATGGLAIGHVSPEAYEGGNLALIKDGDMIYIDVEARMLTVDVTEAEFTDRRKRFEPVHKPAKGWLNLYRKNCTSAHRGATVFWDD</sequence>
<accession>A0A2M8Z624</accession>
<dbReference type="PROSITE" id="PS00886">
    <property type="entry name" value="ILVD_EDD_1"/>
    <property type="match status" value="1"/>
</dbReference>
<evidence type="ECO:0000256" key="7">
    <source>
        <dbReference type="ARBA" id="ARBA00023304"/>
    </source>
</evidence>
<evidence type="ECO:0000256" key="2">
    <source>
        <dbReference type="ARBA" id="ARBA00022714"/>
    </source>
</evidence>
<dbReference type="InterPro" id="IPR042096">
    <property type="entry name" value="Dihydro-acid_dehy_C"/>
</dbReference>